<dbReference type="EMBL" id="JAUDFV010000027">
    <property type="protein sequence ID" value="KAL2737947.1"/>
    <property type="molecule type" value="Genomic_DNA"/>
</dbReference>
<name>A0ABD2BYU3_VESSQ</name>
<accession>A0ABD2BYU3</accession>
<reference evidence="1 2" key="1">
    <citation type="journal article" date="2024" name="Ann. Entomol. Soc. Am.">
        <title>Genomic analyses of the southern and eastern yellowjacket wasps (Hymenoptera: Vespidae) reveal evolutionary signatures of social life.</title>
        <authorList>
            <person name="Catto M.A."/>
            <person name="Caine P.B."/>
            <person name="Orr S.E."/>
            <person name="Hunt B.G."/>
            <person name="Goodisman M.A.D."/>
        </authorList>
    </citation>
    <scope>NUCLEOTIDE SEQUENCE [LARGE SCALE GENOMIC DNA]</scope>
    <source>
        <strain evidence="1">233</strain>
        <tissue evidence="1">Head and thorax</tissue>
    </source>
</reference>
<gene>
    <name evidence="1" type="ORF">V1478_002033</name>
</gene>
<dbReference type="AlphaFoldDB" id="A0ABD2BYU3"/>
<evidence type="ECO:0000313" key="1">
    <source>
        <dbReference type="EMBL" id="KAL2737947.1"/>
    </source>
</evidence>
<organism evidence="1 2">
    <name type="scientific">Vespula squamosa</name>
    <name type="common">Southern yellow jacket</name>
    <name type="synonym">Wasp</name>
    <dbReference type="NCBI Taxonomy" id="30214"/>
    <lineage>
        <taxon>Eukaryota</taxon>
        <taxon>Metazoa</taxon>
        <taxon>Ecdysozoa</taxon>
        <taxon>Arthropoda</taxon>
        <taxon>Hexapoda</taxon>
        <taxon>Insecta</taxon>
        <taxon>Pterygota</taxon>
        <taxon>Neoptera</taxon>
        <taxon>Endopterygota</taxon>
        <taxon>Hymenoptera</taxon>
        <taxon>Apocrita</taxon>
        <taxon>Aculeata</taxon>
        <taxon>Vespoidea</taxon>
        <taxon>Vespidae</taxon>
        <taxon>Vespinae</taxon>
        <taxon>Vespula</taxon>
    </lineage>
</organism>
<protein>
    <submittedName>
        <fullName evidence="1">Uncharacterized protein</fullName>
    </submittedName>
</protein>
<keyword evidence="2" id="KW-1185">Reference proteome</keyword>
<comment type="caution">
    <text evidence="1">The sequence shown here is derived from an EMBL/GenBank/DDBJ whole genome shotgun (WGS) entry which is preliminary data.</text>
</comment>
<dbReference type="Proteomes" id="UP001607302">
    <property type="component" value="Unassembled WGS sequence"/>
</dbReference>
<sequence length="51" mass="5698">MVVAVVVMAGLRPEPRFAQPRQISRGAQSTLSQYTVSPRTERGIVGMRKHF</sequence>
<proteinExistence type="predicted"/>
<evidence type="ECO:0000313" key="2">
    <source>
        <dbReference type="Proteomes" id="UP001607302"/>
    </source>
</evidence>